<accession>A0A8S5NF86</accession>
<organism evidence="1">
    <name type="scientific">Myoviridae sp. ct0wg9</name>
    <dbReference type="NCBI Taxonomy" id="2826600"/>
    <lineage>
        <taxon>Viruses</taxon>
        <taxon>Duplodnaviria</taxon>
        <taxon>Heunggongvirae</taxon>
        <taxon>Uroviricota</taxon>
        <taxon>Caudoviricetes</taxon>
    </lineage>
</organism>
<proteinExistence type="predicted"/>
<reference evidence="1" key="1">
    <citation type="journal article" date="2021" name="Proc. Natl. Acad. Sci. U.S.A.">
        <title>A Catalog of Tens of Thousands of Viruses from Human Metagenomes Reveals Hidden Associations with Chronic Diseases.</title>
        <authorList>
            <person name="Tisza M.J."/>
            <person name="Buck C.B."/>
        </authorList>
    </citation>
    <scope>NUCLEOTIDE SEQUENCE</scope>
    <source>
        <strain evidence="1">Ct0wg9</strain>
    </source>
</reference>
<dbReference type="EMBL" id="BK015160">
    <property type="protein sequence ID" value="DAD93493.1"/>
    <property type="molecule type" value="Genomic_DNA"/>
</dbReference>
<sequence length="258" mass="27805">MIRGKVTGQVLQLAKNTTVSDSKNYISARFVFSLDWLGLTKTVHFKNGENQADVTLVDDGITQGRGIDLSAGTWDVWMHGAAYNESTGELEERITTTSAKLVVLPYQTTTGEPFKGNNASAVEIEVGKAVVAASKAETARDAAEASANSAASSEKNAAASAAEVKQNKEAVDKNFKLTETAKKEAKAWAIGDSDIPETVDNNAKFYSEAAKQVATKNGFCHLSIDDSGHLILDRTENIKDELDFELTDSGRLEVIFHD</sequence>
<name>A0A8S5NF86_9CAUD</name>
<protein>
    <submittedName>
        <fullName evidence="1">Uncharacterized protein</fullName>
    </submittedName>
</protein>
<evidence type="ECO:0000313" key="1">
    <source>
        <dbReference type="EMBL" id="DAD93493.1"/>
    </source>
</evidence>